<evidence type="ECO:0000256" key="8">
    <source>
        <dbReference type="ARBA" id="ARBA00022927"/>
    </source>
</evidence>
<dbReference type="STRING" id="163359.A9R16_15485"/>
<dbReference type="GO" id="GO:0015628">
    <property type="term" value="P:protein secretion by the type II secretion system"/>
    <property type="evidence" value="ECO:0007669"/>
    <property type="project" value="InterPro"/>
</dbReference>
<comment type="similarity">
    <text evidence="2">Belongs to the GSP N family.</text>
</comment>
<keyword evidence="4" id="KW-0813">Transport</keyword>
<name>A0A1C2FZB7_9GAMM</name>
<dbReference type="Proteomes" id="UP000253250">
    <property type="component" value="Unassembled WGS sequence"/>
</dbReference>
<evidence type="ECO:0000313" key="11">
    <source>
        <dbReference type="EMBL" id="RCN56416.1"/>
    </source>
</evidence>
<keyword evidence="7" id="KW-0812">Transmembrane</keyword>
<evidence type="ECO:0000313" key="12">
    <source>
        <dbReference type="Proteomes" id="UP000253250"/>
    </source>
</evidence>
<keyword evidence="9" id="KW-0472">Membrane</keyword>
<sequence length="248" mass="26329">MRRKALYGLLALGAYAVFLLVTAPARVVLPDLIGGLPAFVRIADIHGTVWDGRLALFVSTNTGADPLSRVRFRFTPLALIEGRAGYDVHFTGAVQGHMRIAFGRKVQAFSDLAITAPAGTLAALIPAAQNFGPGGDLALHARTLIWGPHPSGHGTLTWDQAALVSAPVNPLGSYTARFVLASQALSYRIRTLTGPLRVTGHGRYRLAPGVLSFTGDVRGRGLRLGGLVDNIGIPDGHGGRRLTFRMPL</sequence>
<evidence type="ECO:0000256" key="7">
    <source>
        <dbReference type="ARBA" id="ARBA00022692"/>
    </source>
</evidence>
<evidence type="ECO:0000256" key="6">
    <source>
        <dbReference type="ARBA" id="ARBA00022519"/>
    </source>
</evidence>
<evidence type="ECO:0000256" key="4">
    <source>
        <dbReference type="ARBA" id="ARBA00022448"/>
    </source>
</evidence>
<comment type="subcellular location">
    <subcellularLocation>
        <location evidence="1">Cell inner membrane</location>
    </subcellularLocation>
</comment>
<accession>A0A1C2FZB7</accession>
<evidence type="ECO:0000256" key="10">
    <source>
        <dbReference type="ARBA" id="ARBA00030772"/>
    </source>
</evidence>
<keyword evidence="12" id="KW-1185">Reference proteome</keyword>
<evidence type="ECO:0000256" key="5">
    <source>
        <dbReference type="ARBA" id="ARBA00022475"/>
    </source>
</evidence>
<keyword evidence="8" id="KW-0653">Protein transport</keyword>
<dbReference type="RefSeq" id="WP_065971527.1">
    <property type="nucleotide sequence ID" value="NZ_CP080624.1"/>
</dbReference>
<evidence type="ECO:0000256" key="9">
    <source>
        <dbReference type="ARBA" id="ARBA00023136"/>
    </source>
</evidence>
<dbReference type="EMBL" id="PSYR01000002">
    <property type="protein sequence ID" value="RCN56416.1"/>
    <property type="molecule type" value="Genomic_DNA"/>
</dbReference>
<protein>
    <recommendedName>
        <fullName evidence="3">Type II secretion system protein N</fullName>
    </recommendedName>
    <alternativeName>
        <fullName evidence="10">General secretion pathway protein N</fullName>
    </alternativeName>
</protein>
<proteinExistence type="inferred from homology"/>
<evidence type="ECO:0000256" key="2">
    <source>
        <dbReference type="ARBA" id="ARBA00007208"/>
    </source>
</evidence>
<evidence type="ECO:0000256" key="3">
    <source>
        <dbReference type="ARBA" id="ARBA00021563"/>
    </source>
</evidence>
<organism evidence="11 12">
    <name type="scientific">Acidiferrobacter thiooxydans</name>
    <dbReference type="NCBI Taxonomy" id="163359"/>
    <lineage>
        <taxon>Bacteria</taxon>
        <taxon>Pseudomonadati</taxon>
        <taxon>Pseudomonadota</taxon>
        <taxon>Gammaproteobacteria</taxon>
        <taxon>Acidiferrobacterales</taxon>
        <taxon>Acidiferrobacteraceae</taxon>
        <taxon>Acidiferrobacter</taxon>
    </lineage>
</organism>
<reference evidence="11 12" key="1">
    <citation type="submission" date="2018-02" db="EMBL/GenBank/DDBJ databases">
        <title>Insights into the biology of acidophilic members of the Acidiferrobacteraceae family derived from comparative genomic analyses.</title>
        <authorList>
            <person name="Issotta F."/>
            <person name="Thyssen C."/>
            <person name="Mena C."/>
            <person name="Moya A."/>
            <person name="Bellenberg S."/>
            <person name="Sproer C."/>
            <person name="Covarrubias P.C."/>
            <person name="Sand W."/>
            <person name="Quatrini R."/>
            <person name="Vera M."/>
        </authorList>
    </citation>
    <scope>NUCLEOTIDE SEQUENCE [LARGE SCALE GENOMIC DNA]</scope>
    <source>
        <strain evidence="12">m-1</strain>
    </source>
</reference>
<dbReference type="GO" id="GO:0015627">
    <property type="term" value="C:type II protein secretion system complex"/>
    <property type="evidence" value="ECO:0007669"/>
    <property type="project" value="InterPro"/>
</dbReference>
<keyword evidence="6" id="KW-0997">Cell inner membrane</keyword>
<gene>
    <name evidence="11" type="ORF">C4900_11370</name>
</gene>
<dbReference type="GO" id="GO:0005886">
    <property type="term" value="C:plasma membrane"/>
    <property type="evidence" value="ECO:0007669"/>
    <property type="project" value="UniProtKB-SubCell"/>
</dbReference>
<comment type="caution">
    <text evidence="11">The sequence shown here is derived from an EMBL/GenBank/DDBJ whole genome shotgun (WGS) entry which is preliminary data.</text>
</comment>
<dbReference type="OrthoDB" id="6118198at2"/>
<dbReference type="InterPro" id="IPR022792">
    <property type="entry name" value="T2SS_protein-GspN"/>
</dbReference>
<dbReference type="AlphaFoldDB" id="A0A1C2FZB7"/>
<dbReference type="Pfam" id="PF01203">
    <property type="entry name" value="T2SSN"/>
    <property type="match status" value="1"/>
</dbReference>
<keyword evidence="5" id="KW-1003">Cell membrane</keyword>
<evidence type="ECO:0000256" key="1">
    <source>
        <dbReference type="ARBA" id="ARBA00004533"/>
    </source>
</evidence>